<keyword evidence="1" id="KW-1133">Transmembrane helix</keyword>
<evidence type="ECO:0000256" key="2">
    <source>
        <dbReference type="SAM" id="SignalP"/>
    </source>
</evidence>
<protein>
    <submittedName>
        <fullName evidence="3">Cytochrome b561</fullName>
    </submittedName>
</protein>
<keyword evidence="1" id="KW-0472">Membrane</keyword>
<keyword evidence="2" id="KW-0732">Signal</keyword>
<evidence type="ECO:0000256" key="1">
    <source>
        <dbReference type="SAM" id="Phobius"/>
    </source>
</evidence>
<reference evidence="3" key="1">
    <citation type="submission" date="2020-10" db="EMBL/GenBank/DDBJ databases">
        <title>Sequencing the genomes of 1000 actinobacteria strains.</title>
        <authorList>
            <person name="Klenk H.-P."/>
        </authorList>
    </citation>
    <scope>NUCLEOTIDE SEQUENCE</scope>
    <source>
        <strain evidence="3">DSM 45354</strain>
    </source>
</reference>
<feature type="chain" id="PRO_5036850360" evidence="2">
    <location>
        <begin position="24"/>
        <end position="138"/>
    </location>
</feature>
<evidence type="ECO:0000313" key="3">
    <source>
        <dbReference type="EMBL" id="MBE1606468.1"/>
    </source>
</evidence>
<feature type="transmembrane region" description="Helical" evidence="1">
    <location>
        <begin position="67"/>
        <end position="88"/>
    </location>
</feature>
<comment type="caution">
    <text evidence="3">The sequence shown here is derived from an EMBL/GenBank/DDBJ whole genome shotgun (WGS) entry which is preliminary data.</text>
</comment>
<feature type="transmembrane region" description="Helical" evidence="1">
    <location>
        <begin position="100"/>
        <end position="120"/>
    </location>
</feature>
<evidence type="ECO:0000313" key="4">
    <source>
        <dbReference type="Proteomes" id="UP000638648"/>
    </source>
</evidence>
<dbReference type="AlphaFoldDB" id="A0A927RK89"/>
<dbReference type="Pfam" id="PF19728">
    <property type="entry name" value="DUF6220"/>
    <property type="match status" value="1"/>
</dbReference>
<sequence>MKRVFTGLAALLFLAVIAQFFLAASGAFDSAPTDEAFQPHRVLGYSILILAVVVTVVGAIAQMPRRIVGIAGLAVVLVLVQVVIAEVAKAFGDGSTAGHLIFGLHAVNGLLTMGATETVVQRARKVTAKPAEPSRVAA</sequence>
<organism evidence="3 4">
    <name type="scientific">Actinopolymorpha pittospori</name>
    <dbReference type="NCBI Taxonomy" id="648752"/>
    <lineage>
        <taxon>Bacteria</taxon>
        <taxon>Bacillati</taxon>
        <taxon>Actinomycetota</taxon>
        <taxon>Actinomycetes</taxon>
        <taxon>Propionibacteriales</taxon>
        <taxon>Actinopolymorphaceae</taxon>
        <taxon>Actinopolymorpha</taxon>
    </lineage>
</organism>
<dbReference type="RefSeq" id="WP_192750590.1">
    <property type="nucleotide sequence ID" value="NZ_BAABJL010000147.1"/>
</dbReference>
<gene>
    <name evidence="3" type="ORF">HEB94_003316</name>
</gene>
<keyword evidence="1" id="KW-0812">Transmembrane</keyword>
<keyword evidence="4" id="KW-1185">Reference proteome</keyword>
<feature type="transmembrane region" description="Helical" evidence="1">
    <location>
        <begin position="42"/>
        <end position="60"/>
    </location>
</feature>
<dbReference type="EMBL" id="JADBEM010000001">
    <property type="protein sequence ID" value="MBE1606468.1"/>
    <property type="molecule type" value="Genomic_DNA"/>
</dbReference>
<proteinExistence type="predicted"/>
<name>A0A927RK89_9ACTN</name>
<dbReference type="Proteomes" id="UP000638648">
    <property type="component" value="Unassembled WGS sequence"/>
</dbReference>
<dbReference type="InterPro" id="IPR046192">
    <property type="entry name" value="DUF6220"/>
</dbReference>
<feature type="signal peptide" evidence="2">
    <location>
        <begin position="1"/>
        <end position="23"/>
    </location>
</feature>
<accession>A0A927RK89</accession>